<dbReference type="KEGG" id="iag:Igag_1031"/>
<evidence type="ECO:0000256" key="2">
    <source>
        <dbReference type="ARBA" id="ARBA00022741"/>
    </source>
</evidence>
<evidence type="ECO:0000259" key="4">
    <source>
        <dbReference type="PROSITE" id="PS50893"/>
    </source>
</evidence>
<dbReference type="Gene3D" id="3.40.50.300">
    <property type="entry name" value="P-loop containing nucleotide triphosphate hydrolases"/>
    <property type="match status" value="1"/>
</dbReference>
<dbReference type="SUPFAM" id="SSF52540">
    <property type="entry name" value="P-loop containing nucleoside triphosphate hydrolases"/>
    <property type="match status" value="1"/>
</dbReference>
<dbReference type="GO" id="GO:0005524">
    <property type="term" value="F:ATP binding"/>
    <property type="evidence" value="ECO:0007669"/>
    <property type="project" value="UniProtKB-KW"/>
</dbReference>
<gene>
    <name evidence="5" type="ordered locus">Igag_1031</name>
</gene>
<dbReference type="Proteomes" id="UP000001304">
    <property type="component" value="Chromosome"/>
</dbReference>
<dbReference type="InterPro" id="IPR027417">
    <property type="entry name" value="P-loop_NTPase"/>
</dbReference>
<keyword evidence="2" id="KW-0547">Nucleotide-binding</keyword>
<dbReference type="GO" id="GO:0016887">
    <property type="term" value="F:ATP hydrolysis activity"/>
    <property type="evidence" value="ECO:0007669"/>
    <property type="project" value="InterPro"/>
</dbReference>
<dbReference type="AlphaFoldDB" id="E0SNP9"/>
<dbReference type="BioCyc" id="IAGG583356:GHAH-1013-MONOMER"/>
<evidence type="ECO:0000313" key="5">
    <source>
        <dbReference type="EMBL" id="ADM27845.1"/>
    </source>
</evidence>
<dbReference type="Pfam" id="PF00005">
    <property type="entry name" value="ABC_tran"/>
    <property type="match status" value="1"/>
</dbReference>
<evidence type="ECO:0000313" key="6">
    <source>
        <dbReference type="Proteomes" id="UP000001304"/>
    </source>
</evidence>
<keyword evidence="3" id="KW-0067">ATP-binding</keyword>
<dbReference type="PANTHER" id="PTHR42711">
    <property type="entry name" value="ABC TRANSPORTER ATP-BINDING PROTEIN"/>
    <property type="match status" value="1"/>
</dbReference>
<dbReference type="STRING" id="583356.Igag_1031"/>
<reference evidence="5 6" key="1">
    <citation type="journal article" date="2010" name="Stand. Genomic Sci.">
        <title>Complete genome sequence of Ignisphaera aggregans type strain (AQ1.S1).</title>
        <authorList>
            <person name="Goker M."/>
            <person name="Held B."/>
            <person name="Lapidus A."/>
            <person name="Nolan M."/>
            <person name="Spring S."/>
            <person name="Yasawong M."/>
            <person name="Lucas S."/>
            <person name="Glavina Del Rio T."/>
            <person name="Tice H."/>
            <person name="Cheng J.F."/>
            <person name="Goodwin L."/>
            <person name="Tapia R."/>
            <person name="Pitluck S."/>
            <person name="Liolios K."/>
            <person name="Ivanova N."/>
            <person name="Mavromatis K."/>
            <person name="Mikhailova N."/>
            <person name="Pati A."/>
            <person name="Chen A."/>
            <person name="Palaniappan K."/>
            <person name="Brambilla E."/>
            <person name="Land M."/>
            <person name="Hauser L."/>
            <person name="Chang Y.J."/>
            <person name="Jeffries C.D."/>
            <person name="Brettin T."/>
            <person name="Detter J.C."/>
            <person name="Han C."/>
            <person name="Rohde M."/>
            <person name="Sikorski J."/>
            <person name="Woyke T."/>
            <person name="Bristow J."/>
            <person name="Eisen J.A."/>
            <person name="Markowitz V."/>
            <person name="Hugenholtz P."/>
            <person name="Kyrpides N.C."/>
            <person name="Klenk H.P."/>
        </authorList>
    </citation>
    <scope>NUCLEOTIDE SEQUENCE [LARGE SCALE GENOMIC DNA]</scope>
    <source>
        <strain evidence="6">DSM 17230 / JCM 13409 / AQ1.S1</strain>
    </source>
</reference>
<dbReference type="SMART" id="SM00382">
    <property type="entry name" value="AAA"/>
    <property type="match status" value="1"/>
</dbReference>
<evidence type="ECO:0000256" key="3">
    <source>
        <dbReference type="ARBA" id="ARBA00022840"/>
    </source>
</evidence>
<dbReference type="InterPro" id="IPR003593">
    <property type="entry name" value="AAA+_ATPase"/>
</dbReference>
<dbReference type="EMBL" id="CP002098">
    <property type="protein sequence ID" value="ADM27845.1"/>
    <property type="molecule type" value="Genomic_DNA"/>
</dbReference>
<dbReference type="InterPro" id="IPR050763">
    <property type="entry name" value="ABC_transporter_ATP-binding"/>
</dbReference>
<dbReference type="PROSITE" id="PS00211">
    <property type="entry name" value="ABC_TRANSPORTER_1"/>
    <property type="match status" value="1"/>
</dbReference>
<organism evidence="5 6">
    <name type="scientific">Ignisphaera aggregans (strain DSM 17230 / JCM 13409 / AQ1.S1)</name>
    <dbReference type="NCBI Taxonomy" id="583356"/>
    <lineage>
        <taxon>Archaea</taxon>
        <taxon>Thermoproteota</taxon>
        <taxon>Thermoprotei</taxon>
        <taxon>Desulfurococcales</taxon>
        <taxon>Desulfurococcaceae</taxon>
        <taxon>Ignisphaera</taxon>
    </lineage>
</organism>
<sequence>MNAIEVKDLKKIYISREGFRRKRFVEALKSITFTVSKGSIHALLGPNGAGKSTTVKILSTILLPDGGRASVLGLDVVSEADEVRKRIGVVLDVSKGFYPSLSGYENLVFYALLKGFSFSDARRRAKEVLDFIGLEQMNASKRPYYTYSLGMRARLAIAKALFTDPEVLLLDEPTLGLDVESARAVRKLLIDLARSGRTILVTGHNMFEIEQIANSVTIIDKGRIIASGSPHELKSRLGLIHRVSIRVSGNDRQKLIDILKGVINIDRIDVEELGDAIKITVYVRSSREEIAQILFEVSRRLDVKILDLSIEEPTLEDAYLALIGVHS</sequence>
<keyword evidence="1" id="KW-0813">Transport</keyword>
<proteinExistence type="predicted"/>
<dbReference type="PANTHER" id="PTHR42711:SF18">
    <property type="entry name" value="ABC TRANSPORTER, ATP-BINDING PROTEIN"/>
    <property type="match status" value="1"/>
</dbReference>
<dbReference type="InterPro" id="IPR003439">
    <property type="entry name" value="ABC_transporter-like_ATP-bd"/>
</dbReference>
<dbReference type="InterPro" id="IPR017871">
    <property type="entry name" value="ABC_transporter-like_CS"/>
</dbReference>
<evidence type="ECO:0000256" key="1">
    <source>
        <dbReference type="ARBA" id="ARBA00022448"/>
    </source>
</evidence>
<name>E0SNP9_IGNAA</name>
<keyword evidence="6" id="KW-1185">Reference proteome</keyword>
<protein>
    <submittedName>
        <fullName evidence="5">ABC transporter related</fullName>
    </submittedName>
</protein>
<dbReference type="HOGENOM" id="CLU_000604_1_2_2"/>
<dbReference type="PROSITE" id="PS50893">
    <property type="entry name" value="ABC_TRANSPORTER_2"/>
    <property type="match status" value="1"/>
</dbReference>
<feature type="domain" description="ABC transporter" evidence="4">
    <location>
        <begin position="4"/>
        <end position="246"/>
    </location>
</feature>
<accession>E0SNP9</accession>